<evidence type="ECO:0000256" key="2">
    <source>
        <dbReference type="ARBA" id="ARBA00023180"/>
    </source>
</evidence>
<dbReference type="Gene3D" id="2.60.40.10">
    <property type="entry name" value="Immunoglobulins"/>
    <property type="match status" value="1"/>
</dbReference>
<keyword evidence="3" id="KW-0472">Membrane</keyword>
<dbReference type="InterPro" id="IPR012334">
    <property type="entry name" value="Pectin_lyas_fold"/>
</dbReference>
<evidence type="ECO:0000313" key="6">
    <source>
        <dbReference type="Proteomes" id="UP000228952"/>
    </source>
</evidence>
<dbReference type="InterPro" id="IPR024881">
    <property type="entry name" value="Tip"/>
</dbReference>
<evidence type="ECO:0000256" key="1">
    <source>
        <dbReference type="ARBA" id="ARBA00022729"/>
    </source>
</evidence>
<accession>A0A2M7W2L0</accession>
<dbReference type="PANTHER" id="PTHR13412:SF0">
    <property type="entry name" value="T-CELL IMMUNOMODULATORY PROTEIN"/>
    <property type="match status" value="1"/>
</dbReference>
<dbReference type="Proteomes" id="UP000228952">
    <property type="component" value="Unassembled WGS sequence"/>
</dbReference>
<dbReference type="PRINTS" id="PR01185">
    <property type="entry name" value="INTEGRINA"/>
</dbReference>
<dbReference type="EMBL" id="PFQB01000048">
    <property type="protein sequence ID" value="PJA14522.1"/>
    <property type="molecule type" value="Genomic_DNA"/>
</dbReference>
<evidence type="ECO:0000256" key="4">
    <source>
        <dbReference type="SAM" id="SignalP"/>
    </source>
</evidence>
<dbReference type="InterPro" id="IPR006626">
    <property type="entry name" value="PbH1"/>
</dbReference>
<dbReference type="InterPro" id="IPR011050">
    <property type="entry name" value="Pectin_lyase_fold/virulence"/>
</dbReference>
<feature type="signal peptide" evidence="4">
    <location>
        <begin position="1"/>
        <end position="30"/>
    </location>
</feature>
<gene>
    <name evidence="5" type="ORF">COX64_01915</name>
</gene>
<dbReference type="Gene3D" id="2.160.20.10">
    <property type="entry name" value="Single-stranded right-handed beta-helix, Pectin lyase-like"/>
    <property type="match status" value="2"/>
</dbReference>
<dbReference type="NCBIfam" id="NF041518">
    <property type="entry name" value="choice_anch_Q"/>
    <property type="match status" value="1"/>
</dbReference>
<dbReference type="InterPro" id="IPR013783">
    <property type="entry name" value="Ig-like_fold"/>
</dbReference>
<dbReference type="InterPro" id="IPR000413">
    <property type="entry name" value="Integrin_alpha"/>
</dbReference>
<feature type="transmembrane region" description="Helical" evidence="3">
    <location>
        <begin position="1061"/>
        <end position="1082"/>
    </location>
</feature>
<dbReference type="GO" id="GO:0008305">
    <property type="term" value="C:integrin complex"/>
    <property type="evidence" value="ECO:0007669"/>
    <property type="project" value="InterPro"/>
</dbReference>
<dbReference type="PANTHER" id="PTHR13412">
    <property type="entry name" value="T-CELL IMMUNOMODULATORY PROTEIN HOMOLOG"/>
    <property type="match status" value="1"/>
</dbReference>
<dbReference type="Gene3D" id="2.130.10.130">
    <property type="entry name" value="Integrin alpha, N-terminal"/>
    <property type="match status" value="3"/>
</dbReference>
<dbReference type="GO" id="GO:0007155">
    <property type="term" value="P:cell adhesion"/>
    <property type="evidence" value="ECO:0007669"/>
    <property type="project" value="InterPro"/>
</dbReference>
<comment type="caution">
    <text evidence="5">The sequence shown here is derived from an EMBL/GenBank/DDBJ whole genome shotgun (WGS) entry which is preliminary data.</text>
</comment>
<dbReference type="InterPro" id="IPR028994">
    <property type="entry name" value="Integrin_alpha_N"/>
</dbReference>
<organism evidence="5 6">
    <name type="scientific">Candidatus Dojkabacteria bacterium CG_4_10_14_0_2_um_filter_Dojkabacteria_WS6_41_15</name>
    <dbReference type="NCBI Taxonomy" id="2014249"/>
    <lineage>
        <taxon>Bacteria</taxon>
        <taxon>Candidatus Dojkabacteria</taxon>
    </lineage>
</organism>
<sequence>MESVRIRKQIIPLLLLSLLIFFGSISSAYAATYYVAGDTGSDSYTSTQAQDTATPWLTIQKAADTMVAGDTVNVKGGLVYAANNNCESARAVICLTRSGEVNNDIQYQPWSGTGSPVIDGAGSTKGFSFTSNSSCISHISINGFVIKNSTYAIELGGAGNIVSNNIVYDQERGDSSFTLGIYSHTYYCAPDISIYNNTIYNKYLGVHIDGGDAIIKNNILYGNVDGIGVNSSNINNVTIDYNDAFNSVSANYSTALLPRGGHDLELDPQFENISTFDFHLKSTSPLVDAGTAIPIASSDNEGNTRPRGNAYDIGAYESSFSQSPPPNASAHLPSYVGTLTLLSTYTGESAGDQFSISGSMQIGDVDEDGYEDILIGGRYHSYGGVYIFKGKTNLNDMNAGSADIILRDTTTTTALGGYNLLGDINGDNHLDILAGNYRYRAGLPGDHTGNIFFFETGPSFSSRNTAQSSGMVVGPINVNARFGIYGSILGDINHDGFNDYIFGSAIDNKAYFFWGERDLSNKSVTQANVVITNDIGNYSITFAKGSGDINGDGQNDLVLICSYCNTYRRAIYIIYGKSDIMSKNLSQADAIITGVSNTSIGYGGTTIADFNRDGFADILTGCNTGACIFSGGSGFSTRTTASADERITLADPDFSYLSNATALWSTNINNDEYPDIVISNSAPKIFILLGAPQFSDRTIASSDLVFYGTQMYGQSLGDGFAAGDVNKDGYAELLVNGFTYNNDFQGRAYLLGVPHGTPQMHFTTTGYARGDGVLGTITDTVAIGGVDVSYDGGMWRACVLVSGKFSCPISSLAEGSHATRVRSYTSLGIYMPTAQYVSTTFVLDTIKPTIKITKLGLINDIPDRTNLSYYFTSQTPYIQGEATTGSVVHFKFEGQTYSATANGAGAFGITLASPKLPRNKVKLTYYAQDAAGNKSETRTLNLIIGTENFPATGASEQGTSPTTGDVALLPIVPATTKYSVESMGGIPLPGAEVTIDGQLFVADELGKVFVEKMSEQPVNITVKNGGETLAGKILGNKIVVGAISTTPTVQQGKVSRDNRNLIYKGGLVLILVGGTGAGLYFLKKRKYLNTS</sequence>
<protein>
    <submittedName>
        <fullName evidence="5">Uncharacterized protein</fullName>
    </submittedName>
</protein>
<reference evidence="6" key="1">
    <citation type="submission" date="2017-09" db="EMBL/GenBank/DDBJ databases">
        <title>Depth-based differentiation of microbial function through sediment-hosted aquifers and enrichment of novel symbionts in the deep terrestrial subsurface.</title>
        <authorList>
            <person name="Probst A.J."/>
            <person name="Ladd B."/>
            <person name="Jarett J.K."/>
            <person name="Geller-Mcgrath D.E."/>
            <person name="Sieber C.M.K."/>
            <person name="Emerson J.B."/>
            <person name="Anantharaman K."/>
            <person name="Thomas B.C."/>
            <person name="Malmstrom R."/>
            <person name="Stieglmeier M."/>
            <person name="Klingl A."/>
            <person name="Woyke T."/>
            <person name="Ryan C.M."/>
            <person name="Banfield J.F."/>
        </authorList>
    </citation>
    <scope>NUCLEOTIDE SEQUENCE [LARGE SCALE GENOMIC DNA]</scope>
</reference>
<name>A0A2M7W2L0_9BACT</name>
<dbReference type="AlphaFoldDB" id="A0A2M7W2L0"/>
<proteinExistence type="predicted"/>
<keyword evidence="3" id="KW-1133">Transmembrane helix</keyword>
<feature type="chain" id="PRO_5014650161" evidence="4">
    <location>
        <begin position="31"/>
        <end position="1091"/>
    </location>
</feature>
<dbReference type="InterPro" id="IPR059226">
    <property type="entry name" value="Choice_anch_Q_dom"/>
</dbReference>
<dbReference type="SUPFAM" id="SSF69318">
    <property type="entry name" value="Integrin alpha N-terminal domain"/>
    <property type="match status" value="2"/>
</dbReference>
<dbReference type="Pfam" id="PF13517">
    <property type="entry name" value="FG-GAP_3"/>
    <property type="match status" value="1"/>
</dbReference>
<keyword evidence="3" id="KW-0812">Transmembrane</keyword>
<dbReference type="SUPFAM" id="SSF51126">
    <property type="entry name" value="Pectin lyase-like"/>
    <property type="match status" value="1"/>
</dbReference>
<dbReference type="SMART" id="SM00710">
    <property type="entry name" value="PbH1"/>
    <property type="match status" value="4"/>
</dbReference>
<evidence type="ECO:0000313" key="5">
    <source>
        <dbReference type="EMBL" id="PJA14522.1"/>
    </source>
</evidence>
<dbReference type="InterPro" id="IPR013517">
    <property type="entry name" value="FG-GAP"/>
</dbReference>
<keyword evidence="2" id="KW-0325">Glycoprotein</keyword>
<evidence type="ECO:0000256" key="3">
    <source>
        <dbReference type="SAM" id="Phobius"/>
    </source>
</evidence>
<keyword evidence="1 4" id="KW-0732">Signal</keyword>